<name>A0A835VAZ3_VANPL</name>
<dbReference type="PANTHER" id="PTHR46228:SF2">
    <property type="entry name" value="KELCH REPEAT PROTEIN (AFU_ORTHOLOGUE AFUA_4G14350)"/>
    <property type="match status" value="1"/>
</dbReference>
<organism evidence="4 6">
    <name type="scientific">Vanilla planifolia</name>
    <name type="common">Vanilla</name>
    <dbReference type="NCBI Taxonomy" id="51239"/>
    <lineage>
        <taxon>Eukaryota</taxon>
        <taxon>Viridiplantae</taxon>
        <taxon>Streptophyta</taxon>
        <taxon>Embryophyta</taxon>
        <taxon>Tracheophyta</taxon>
        <taxon>Spermatophyta</taxon>
        <taxon>Magnoliopsida</taxon>
        <taxon>Liliopsida</taxon>
        <taxon>Asparagales</taxon>
        <taxon>Orchidaceae</taxon>
        <taxon>Vanilloideae</taxon>
        <taxon>Vanilleae</taxon>
        <taxon>Vanilla</taxon>
    </lineage>
</organism>
<gene>
    <name evidence="5" type="ORF">HPP92_005043</name>
    <name evidence="4" type="ORF">HPP92_005420</name>
</gene>
<feature type="compositionally biased region" description="Low complexity" evidence="3">
    <location>
        <begin position="406"/>
        <end position="421"/>
    </location>
</feature>
<evidence type="ECO:0000256" key="3">
    <source>
        <dbReference type="SAM" id="MobiDB-lite"/>
    </source>
</evidence>
<evidence type="ECO:0000313" key="4">
    <source>
        <dbReference type="EMBL" id="KAG0492022.1"/>
    </source>
</evidence>
<dbReference type="InterPro" id="IPR006652">
    <property type="entry name" value="Kelch_1"/>
</dbReference>
<keyword evidence="2" id="KW-0677">Repeat</keyword>
<dbReference type="Gene3D" id="2.120.10.80">
    <property type="entry name" value="Kelch-type beta propeller"/>
    <property type="match status" value="2"/>
</dbReference>
<keyword evidence="6" id="KW-1185">Reference proteome</keyword>
<proteinExistence type="predicted"/>
<dbReference type="AlphaFoldDB" id="A0A835VAZ3"/>
<comment type="caution">
    <text evidence="4">The sequence shown here is derived from an EMBL/GenBank/DDBJ whole genome shotgun (WGS) entry which is preliminary data.</text>
</comment>
<evidence type="ECO:0000256" key="2">
    <source>
        <dbReference type="ARBA" id="ARBA00022737"/>
    </source>
</evidence>
<feature type="region of interest" description="Disordered" evidence="3">
    <location>
        <begin position="385"/>
        <end position="430"/>
    </location>
</feature>
<accession>A0A835VAZ3</accession>
<dbReference type="OrthoDB" id="10251809at2759"/>
<evidence type="ECO:0000313" key="5">
    <source>
        <dbReference type="EMBL" id="KAG0494049.1"/>
    </source>
</evidence>
<dbReference type="InterPro" id="IPR015915">
    <property type="entry name" value="Kelch-typ_b-propeller"/>
</dbReference>
<dbReference type="EMBL" id="JADCNM010000002">
    <property type="protein sequence ID" value="KAG0494049.1"/>
    <property type="molecule type" value="Genomic_DNA"/>
</dbReference>
<keyword evidence="1" id="KW-0880">Kelch repeat</keyword>
<protein>
    <submittedName>
        <fullName evidence="4">Uncharacterized protein</fullName>
    </submittedName>
</protein>
<dbReference type="Proteomes" id="UP000639772">
    <property type="component" value="Unassembled WGS sequence"/>
</dbReference>
<evidence type="ECO:0000313" key="6">
    <source>
        <dbReference type="Proteomes" id="UP000636800"/>
    </source>
</evidence>
<dbReference type="EMBL" id="JADCNL010000002">
    <property type="protein sequence ID" value="KAG0492022.1"/>
    <property type="molecule type" value="Genomic_DNA"/>
</dbReference>
<dbReference type="Pfam" id="PF24681">
    <property type="entry name" value="Kelch_KLHDC2_KLHL20_DRC7"/>
    <property type="match status" value="1"/>
</dbReference>
<dbReference type="SUPFAM" id="SSF117281">
    <property type="entry name" value="Kelch motif"/>
    <property type="match status" value="2"/>
</dbReference>
<sequence>MGSLSGGEEAAKRKAMWLYPKVMGFKPPERWGHSACFSEGMVYLFGGCCGGLHFSDVLTLNLETMVWSTLPTIGQKPGSRDSHSAVIVGHFMAVLGGTNGSKKVNDLHVLDLRTKEWSKPICKGIPPTPRESHTTTLVGEDKLVVFGGSGEGEANYLNDVHVLDLKTMTWSSPELKGDPPAPRDSHTAVAIGSKLLIYGGDCGDHYHGEVDILDMDTMCWSRLVISGSSPGVRAGHATVSIGAKVYIIGGVGDKQYYSDVWVLNMTSCAWTQLEICGQQSQGRFSHTAVVANADIVIFGGCGEDERPLNELLILQLGSEHPNGRYNISMCKVFRSHWSQDKRKFLQAYNLKNGILKSGDPKRVPLEVDAEHKGVIFRCRDNSNTKRKRANDTNVVDVESEQEEHSLSLSQHSSPSQSDQEQNTSQKLSSDKGHILLQTKPQFTHFINPGKGCEDVRVIGGDTARKSKTEEFLRAAPPRQEMQFLPSELKSQPVKQGVPPLFGVEVRGVVDGAFDSGYLMTASVNGHILRGVLFAPGPNVAVPRHLGHHQNAPAPSPQNTSMATAIPINNTRPPLQFVMPQECGNRIRNAHPARVMKSQPARLNGDQGVVLSLAGPASGSHGIT</sequence>
<evidence type="ECO:0000313" key="7">
    <source>
        <dbReference type="Proteomes" id="UP000639772"/>
    </source>
</evidence>
<reference evidence="6 7" key="1">
    <citation type="journal article" date="2020" name="Nat. Food">
        <title>A phased Vanilla planifolia genome enables genetic improvement of flavour and production.</title>
        <authorList>
            <person name="Hasing T."/>
            <person name="Tang H."/>
            <person name="Brym M."/>
            <person name="Khazi F."/>
            <person name="Huang T."/>
            <person name="Chambers A.H."/>
        </authorList>
    </citation>
    <scope>NUCLEOTIDE SEQUENCE [LARGE SCALE GENOMIC DNA]</scope>
    <source>
        <tissue evidence="4">Leaf</tissue>
    </source>
</reference>
<dbReference type="Pfam" id="PF01344">
    <property type="entry name" value="Kelch_1"/>
    <property type="match status" value="1"/>
</dbReference>
<dbReference type="Proteomes" id="UP000636800">
    <property type="component" value="Chromosome 2"/>
</dbReference>
<evidence type="ECO:0000256" key="1">
    <source>
        <dbReference type="ARBA" id="ARBA00022441"/>
    </source>
</evidence>
<dbReference type="PANTHER" id="PTHR46228">
    <property type="entry name" value="KELCH DOMAIN-CONTAINING PROTEIN"/>
    <property type="match status" value="1"/>
</dbReference>